<feature type="region of interest" description="Disordered" evidence="1">
    <location>
        <begin position="167"/>
        <end position="187"/>
    </location>
</feature>
<dbReference type="Proteomes" id="UP000021315">
    <property type="component" value="Unassembled WGS sequence"/>
</dbReference>
<evidence type="ECO:0000313" key="3">
    <source>
        <dbReference type="EMBL" id="QLH52126.1"/>
    </source>
</evidence>
<accession>A0A080M379</accession>
<dbReference type="EMBL" id="CP058708">
    <property type="protein sequence ID" value="QLH52126.1"/>
    <property type="molecule type" value="Genomic_DNA"/>
</dbReference>
<dbReference type="AlphaFoldDB" id="A0A080M379"/>
<reference evidence="2 4" key="1">
    <citation type="submission" date="2014-02" db="EMBL/GenBank/DDBJ databases">
        <title>Expanding our view of genomic diversity in Candidatus Accumulibacter clades.</title>
        <authorList>
            <person name="Skennerton C.T."/>
            <person name="Barr J.J."/>
            <person name="Slater F.R."/>
            <person name="Bond P.L."/>
            <person name="Tyson G.W."/>
        </authorList>
    </citation>
    <scope>NUCLEOTIDE SEQUENCE [LARGE SCALE GENOMIC DNA]</scope>
    <source>
        <strain evidence="4">SK-02</strain>
    </source>
</reference>
<evidence type="ECO:0000313" key="5">
    <source>
        <dbReference type="Proteomes" id="UP000509684"/>
    </source>
</evidence>
<protein>
    <submittedName>
        <fullName evidence="3">Permease</fullName>
    </submittedName>
</protein>
<reference evidence="3 5" key="2">
    <citation type="journal article" date="2019" name="Microbiome">
        <title>Annotated bacterial chromosomes from frame-shift-corrected long-read metagenomic data.</title>
        <authorList>
            <person name="Arumugam K."/>
            <person name="Bagci C."/>
            <person name="Bessarab I."/>
            <person name="Beier S."/>
            <person name="Buchfink B."/>
            <person name="Gorska A."/>
            <person name="Qiu G."/>
            <person name="Huson D.H."/>
            <person name="Williams R.B.H."/>
        </authorList>
    </citation>
    <scope>NUCLEOTIDE SEQUENCE [LARGE SCALE GENOMIC DNA]</scope>
    <source>
        <strain evidence="3">SSA1</strain>
    </source>
</reference>
<evidence type="ECO:0000313" key="4">
    <source>
        <dbReference type="Proteomes" id="UP000021315"/>
    </source>
</evidence>
<dbReference type="RefSeq" id="WP_273704780.1">
    <property type="nucleotide sequence ID" value="NZ_JDST02000083.1"/>
</dbReference>
<dbReference type="EMBL" id="JDST02000083">
    <property type="protein sequence ID" value="KFB75536.1"/>
    <property type="molecule type" value="Genomic_DNA"/>
</dbReference>
<dbReference type="Proteomes" id="UP000509684">
    <property type="component" value="Chromosome"/>
</dbReference>
<evidence type="ECO:0000256" key="1">
    <source>
        <dbReference type="SAM" id="MobiDB-lite"/>
    </source>
</evidence>
<accession>A0A7D5ND74</accession>
<evidence type="ECO:0000313" key="2">
    <source>
        <dbReference type="EMBL" id="KFB75536.1"/>
    </source>
</evidence>
<sequence>MKTYDMHSGWPRLLAVILLSGCATSPEPPQEALPTAAVAQIDEAAAAILPLLSYLQFLQRISPQQLLRERAILTVAPPTPVTQLRLALLLGQPRAPQDLVRALGLLEGMLKSNDPAVASLHPLARLLASQYQERLKLATQNEKILQQLKESQHRNGELQEKLDALSDIERSLTVRPSSGKKPPGAPR</sequence>
<dbReference type="STRING" id="1453999.AW06_003451"/>
<reference evidence="3" key="3">
    <citation type="submission" date="2020-06" db="EMBL/GenBank/DDBJ databases">
        <authorList>
            <person name="Arumugam K."/>
            <person name="Besarab I."/>
            <person name="Haryono M."/>
            <person name="Bagci C."/>
            <person name="Beier S."/>
            <person name="Buchfink B."/>
            <person name="Gorska A."/>
            <person name="Qiu G."/>
            <person name="Huson D.H."/>
            <person name="Williams R.B."/>
        </authorList>
    </citation>
    <scope>NUCLEOTIDE SEQUENCE</scope>
    <source>
        <strain evidence="3">SSA1</strain>
    </source>
</reference>
<keyword evidence="4" id="KW-1185">Reference proteome</keyword>
<dbReference type="KEGG" id="acog:HWD57_21865"/>
<name>A0A080M379_9PROT</name>
<proteinExistence type="predicted"/>
<organism evidence="2 4">
    <name type="scientific">Candidatus Accumulibacter cognatus</name>
    <dbReference type="NCBI Taxonomy" id="2954383"/>
    <lineage>
        <taxon>Bacteria</taxon>
        <taxon>Pseudomonadati</taxon>
        <taxon>Pseudomonadota</taxon>
        <taxon>Betaproteobacteria</taxon>
        <taxon>Candidatus Accumulibacter</taxon>
    </lineage>
</organism>
<gene>
    <name evidence="2" type="ORF">AW06_003451</name>
    <name evidence="3" type="ORF">HWD57_21865</name>
</gene>